<evidence type="ECO:0000313" key="1">
    <source>
        <dbReference type="EMBL" id="MQY28543.1"/>
    </source>
</evidence>
<dbReference type="RefSeq" id="WP_194290921.1">
    <property type="nucleotide sequence ID" value="NZ_WEGI01000009.1"/>
</dbReference>
<dbReference type="Proteomes" id="UP000431401">
    <property type="component" value="Unassembled WGS sequence"/>
</dbReference>
<gene>
    <name evidence="1" type="ORF">NRB56_41270</name>
</gene>
<proteinExistence type="predicted"/>
<reference evidence="1 2" key="1">
    <citation type="submission" date="2019-10" db="EMBL/GenBank/DDBJ databases">
        <title>Nocardia macrotermitis sp. nov. and Nocardia aurantia sp. nov., isolated from the gut of fungus growing-termite Macrotermes natalensis.</title>
        <authorList>
            <person name="Benndorf R."/>
            <person name="Schwitalla J."/>
            <person name="Martin K."/>
            <person name="De Beer W."/>
            <person name="Kaster A.-K."/>
            <person name="Vollmers J."/>
            <person name="Poulsen M."/>
            <person name="Beemelmanns C."/>
        </authorList>
    </citation>
    <scope>NUCLEOTIDE SEQUENCE [LARGE SCALE GENOMIC DNA]</scope>
    <source>
        <strain evidence="1 2">RB56</strain>
    </source>
</reference>
<dbReference type="EMBL" id="WEGI01000009">
    <property type="protein sequence ID" value="MQY28543.1"/>
    <property type="molecule type" value="Genomic_DNA"/>
</dbReference>
<sequence length="90" mass="10151">MTPRTEVTTRWRPASGVGYVTRFDVQTSCLDRFEVPQVGGRTILEYWIPAEQLEEFNDHIVGQIVEVARFERVGGNVVEIPGGETDSAKR</sequence>
<comment type="caution">
    <text evidence="1">The sequence shown here is derived from an EMBL/GenBank/DDBJ whole genome shotgun (WGS) entry which is preliminary data.</text>
</comment>
<protein>
    <submittedName>
        <fullName evidence="1">Uncharacterized protein</fullName>
    </submittedName>
</protein>
<accession>A0A7K0DS06</accession>
<dbReference type="AlphaFoldDB" id="A0A7K0DS06"/>
<organism evidence="1 2">
    <name type="scientific">Nocardia aurantia</name>
    <dbReference type="NCBI Taxonomy" id="2585199"/>
    <lineage>
        <taxon>Bacteria</taxon>
        <taxon>Bacillati</taxon>
        <taxon>Actinomycetota</taxon>
        <taxon>Actinomycetes</taxon>
        <taxon>Mycobacteriales</taxon>
        <taxon>Nocardiaceae</taxon>
        <taxon>Nocardia</taxon>
    </lineage>
</organism>
<name>A0A7K0DS06_9NOCA</name>
<evidence type="ECO:0000313" key="2">
    <source>
        <dbReference type="Proteomes" id="UP000431401"/>
    </source>
</evidence>
<keyword evidence="2" id="KW-1185">Reference proteome</keyword>